<feature type="domain" description="GS catalytic" evidence="8">
    <location>
        <begin position="123"/>
        <end position="493"/>
    </location>
</feature>
<organism evidence="9 10">
    <name type="scientific">Paraglomus brasilianum</name>
    <dbReference type="NCBI Taxonomy" id="144538"/>
    <lineage>
        <taxon>Eukaryota</taxon>
        <taxon>Fungi</taxon>
        <taxon>Fungi incertae sedis</taxon>
        <taxon>Mucoromycota</taxon>
        <taxon>Glomeromycotina</taxon>
        <taxon>Glomeromycetes</taxon>
        <taxon>Paraglomerales</taxon>
        <taxon>Paraglomeraceae</taxon>
        <taxon>Paraglomus</taxon>
    </lineage>
</organism>
<dbReference type="FunFam" id="3.30.590.10:FF:000005">
    <property type="entry name" value="Probable glutamine synthetase"/>
    <property type="match status" value="1"/>
</dbReference>
<dbReference type="Gene3D" id="3.30.590.10">
    <property type="entry name" value="Glutamine synthetase/guanido kinase, catalytic domain"/>
    <property type="match status" value="1"/>
</dbReference>
<dbReference type="PANTHER" id="PTHR43785">
    <property type="entry name" value="GAMMA-GLUTAMYLPUTRESCINE SYNTHETASE"/>
    <property type="match status" value="1"/>
</dbReference>
<dbReference type="FunFam" id="3.10.20.70:FF:000013">
    <property type="entry name" value="Glutamine synthetase bacteria"/>
    <property type="match status" value="1"/>
</dbReference>
<comment type="caution">
    <text evidence="9">The sequence shown here is derived from an EMBL/GenBank/DDBJ whole genome shotgun (WGS) entry which is preliminary data.</text>
</comment>
<gene>
    <name evidence="9" type="ORF">PBRASI_LOCUS5258</name>
</gene>
<evidence type="ECO:0000256" key="7">
    <source>
        <dbReference type="RuleBase" id="RU000384"/>
    </source>
</evidence>
<keyword evidence="4" id="KW-0547">Nucleotide-binding</keyword>
<evidence type="ECO:0000256" key="3">
    <source>
        <dbReference type="ARBA" id="ARBA00022598"/>
    </source>
</evidence>
<dbReference type="GO" id="GO:0005524">
    <property type="term" value="F:ATP binding"/>
    <property type="evidence" value="ECO:0007669"/>
    <property type="project" value="UniProtKB-KW"/>
</dbReference>
<accession>A0A9N9FR85</accession>
<dbReference type="GO" id="GO:0006576">
    <property type="term" value="P:biogenic amine metabolic process"/>
    <property type="evidence" value="ECO:0007669"/>
    <property type="project" value="UniProtKB-ARBA"/>
</dbReference>
<dbReference type="SMART" id="SM01230">
    <property type="entry name" value="Gln-synt_C"/>
    <property type="match status" value="1"/>
</dbReference>
<proteinExistence type="inferred from homology"/>
<dbReference type="OrthoDB" id="77835at2759"/>
<evidence type="ECO:0000313" key="10">
    <source>
        <dbReference type="Proteomes" id="UP000789739"/>
    </source>
</evidence>
<name>A0A9N9FR85_9GLOM</name>
<evidence type="ECO:0000313" key="9">
    <source>
        <dbReference type="EMBL" id="CAG8554392.1"/>
    </source>
</evidence>
<dbReference type="GO" id="GO:0006542">
    <property type="term" value="P:glutamine biosynthetic process"/>
    <property type="evidence" value="ECO:0007669"/>
    <property type="project" value="InterPro"/>
</dbReference>
<evidence type="ECO:0000256" key="4">
    <source>
        <dbReference type="ARBA" id="ARBA00022741"/>
    </source>
</evidence>
<dbReference type="EMBL" id="CAJVPI010000600">
    <property type="protein sequence ID" value="CAG8554392.1"/>
    <property type="molecule type" value="Genomic_DNA"/>
</dbReference>
<sequence length="493" mass="55362">MTSAEQVPQTYEDVERLLANDLRVKIAGADVDGILRGKVLAKSKFLSTLKEGFGFCSIIFGWDMHDRTYTEDLDVSNPENGFSDLLAKVDISTYRRIPWEKNIPFFLVSFYNPATKEPLHACPRGLLKTVVQKYHDLGLEPMCGAEFEFFNFKETPETLAAKDHVSPQPLTPGMFGYSLSRPTSNQGFFYDILDECNKFGVSIEGLHTETGPGVYEAALAYSAALKMADMATLFKLAVKQIGILRYKVMPTFMAKPNHNLPGCSGHLHFSLKHMDTGKNAFTKIVNDQTKPDPAQKFNEILENEWEDTKNVSETMKYFIAGVLTGLPSIMPLLAPTVNSYKRLVESYWAPVNVSWGFENRIAAIRVIAPPTSSPSATRIELRVPGADINPYLAIAATLASGLYGIENQLQIPVPPVSYAKNQKAEKSLSQHEGNRLSKTLQEATLIMMKKDSIARKVLGDRFVDHFGKSRLHEWRLWETSVTNWEIKRYFETV</sequence>
<evidence type="ECO:0000259" key="8">
    <source>
        <dbReference type="PROSITE" id="PS51987"/>
    </source>
</evidence>
<evidence type="ECO:0000256" key="2">
    <source>
        <dbReference type="ARBA" id="ARBA00021364"/>
    </source>
</evidence>
<reference evidence="9" key="1">
    <citation type="submission" date="2021-06" db="EMBL/GenBank/DDBJ databases">
        <authorList>
            <person name="Kallberg Y."/>
            <person name="Tangrot J."/>
            <person name="Rosling A."/>
        </authorList>
    </citation>
    <scope>NUCLEOTIDE SEQUENCE</scope>
    <source>
        <strain evidence="9">BR232B</strain>
    </source>
</reference>
<evidence type="ECO:0000256" key="6">
    <source>
        <dbReference type="PROSITE-ProRule" id="PRU01331"/>
    </source>
</evidence>
<dbReference type="PROSITE" id="PS51987">
    <property type="entry name" value="GS_CATALYTIC"/>
    <property type="match status" value="1"/>
</dbReference>
<dbReference type="GO" id="GO:0004356">
    <property type="term" value="F:glutamine synthetase activity"/>
    <property type="evidence" value="ECO:0007669"/>
    <property type="project" value="InterPro"/>
</dbReference>
<keyword evidence="5" id="KW-0067">ATP-binding</keyword>
<dbReference type="Gene3D" id="3.10.20.70">
    <property type="entry name" value="Glutamine synthetase, N-terminal domain"/>
    <property type="match status" value="1"/>
</dbReference>
<keyword evidence="10" id="KW-1185">Reference proteome</keyword>
<dbReference type="InterPro" id="IPR036651">
    <property type="entry name" value="Gln_synt_N_sf"/>
</dbReference>
<evidence type="ECO:0000256" key="5">
    <source>
        <dbReference type="ARBA" id="ARBA00022840"/>
    </source>
</evidence>
<comment type="similarity">
    <text evidence="1 6 7">Belongs to the glutamine synthetase family.</text>
</comment>
<dbReference type="Proteomes" id="UP000789739">
    <property type="component" value="Unassembled WGS sequence"/>
</dbReference>
<dbReference type="InterPro" id="IPR014746">
    <property type="entry name" value="Gln_synth/guanido_kin_cat_dom"/>
</dbReference>
<dbReference type="Pfam" id="PF00120">
    <property type="entry name" value="Gln-synt_C"/>
    <property type="match status" value="1"/>
</dbReference>
<protein>
    <recommendedName>
        <fullName evidence="2">Glutamine synthetase</fullName>
    </recommendedName>
</protein>
<dbReference type="PANTHER" id="PTHR43785:SF12">
    <property type="entry name" value="TYPE-1 GLUTAMINE SYNTHETASE 2"/>
    <property type="match status" value="1"/>
</dbReference>
<evidence type="ECO:0000256" key="1">
    <source>
        <dbReference type="ARBA" id="ARBA00009897"/>
    </source>
</evidence>
<dbReference type="AlphaFoldDB" id="A0A9N9FR85"/>
<dbReference type="InterPro" id="IPR008146">
    <property type="entry name" value="Gln_synth_cat_dom"/>
</dbReference>
<keyword evidence="3" id="KW-0436">Ligase</keyword>
<dbReference type="SUPFAM" id="SSF55931">
    <property type="entry name" value="Glutamine synthetase/guanido kinase"/>
    <property type="match status" value="1"/>
</dbReference>